<evidence type="ECO:0000259" key="8">
    <source>
        <dbReference type="Pfam" id="PF04042"/>
    </source>
</evidence>
<evidence type="ECO:0000313" key="9">
    <source>
        <dbReference type="EMBL" id="CAH2353537.1"/>
    </source>
</evidence>
<comment type="subcellular location">
    <subcellularLocation>
        <location evidence="1">Nucleus</location>
    </subcellularLocation>
</comment>
<dbReference type="InterPro" id="IPR007185">
    <property type="entry name" value="DNA_pol_a/d/e_bsu"/>
</dbReference>
<keyword evidence="6" id="KW-0539">Nucleus</keyword>
<evidence type="ECO:0000256" key="5">
    <source>
        <dbReference type="ARBA" id="ARBA00023125"/>
    </source>
</evidence>
<evidence type="ECO:0000256" key="3">
    <source>
        <dbReference type="ARBA" id="ARBA00016011"/>
    </source>
</evidence>
<evidence type="ECO:0000256" key="7">
    <source>
        <dbReference type="ARBA" id="ARBA00032930"/>
    </source>
</evidence>
<dbReference type="AlphaFoldDB" id="A0A9P0QRC5"/>
<dbReference type="EMBL" id="CAKXYY010000011">
    <property type="protein sequence ID" value="CAH2353537.1"/>
    <property type="molecule type" value="Genomic_DNA"/>
</dbReference>
<feature type="domain" description="DNA polymerase alpha/delta/epsilon subunit B" evidence="8">
    <location>
        <begin position="389"/>
        <end position="653"/>
    </location>
</feature>
<dbReference type="GO" id="GO:0008622">
    <property type="term" value="C:epsilon DNA polymerase complex"/>
    <property type="evidence" value="ECO:0007669"/>
    <property type="project" value="InterPro"/>
</dbReference>
<keyword evidence="5" id="KW-0238">DNA-binding</keyword>
<dbReference type="Proteomes" id="UP000837801">
    <property type="component" value="Unassembled WGS sequence"/>
</dbReference>
<name>A0A9P0QRC5_9ASCO</name>
<dbReference type="Pfam" id="PF04042">
    <property type="entry name" value="DNA_pol_E_B"/>
    <property type="match status" value="1"/>
</dbReference>
<comment type="similarity">
    <text evidence="2">Belongs to the DNA polymerase epsilon subunit B family.</text>
</comment>
<accession>A0A9P0QRC5</accession>
<sequence>MDPSILPVKLQASNLRPIAYRILSKKHGLNVKTDALKLLTETVGNRFGSDWKGPQSQLFLEDIARIWKVQDRGLFIDGEGLKQVINEMTKAVGRSSVSSSFNGGKSKSEAAAVAGRSDTIVDNNNSEVLETIDVDVDVAQLDEDGLNWKDYFKTVTADSQPKYQIDKVRKQFFLVPPLQSSSEFELGATLNAKVNFFINRYSLLSDRLARNENFQKPTFSSMTSFHTTKGNNSGSLSRNSSSHEITLIKNLLGRDGKKFILFGLLSQNSNGDFTLEDSTDSIVLNITQAFKTEGSYYCPGMFLVVEGIYSASGGVTSSAANIIGGCFHVSNIGHPPAEKREASLENYGNLDFMGIHDTESSTNHISRIDKAFKKKLTSLEKQLVDHRLIIMGSDCFLDKSKTVEGLNKFFSKLELKIENGDYEPLAIIFTGSYISTPLTATNTSSTAIPNSASYKNNFDSLATLVSKFPNIVANVKFIILPGSNDPWQSTFALGGSSTTIWPQSPIPSIFTNRLARVLPKGNLLIGWNPIRINYLSQEIAIARDDICQKLKRNDIIFQSEMELEKENLQRDKDREKEGKGQEIDIEEILNKPESTVPLKIQQARKLVKTVLDQGNLQPFKMDLKVFRPYYDHVLRLEPLPTILILNDSTCNSFEVTYNGCKVVNVGSLIGTSRKLNYAEYQPSSKKFTFKEVFF</sequence>
<organism evidence="9 10">
    <name type="scientific">[Candida] railenensis</name>
    <dbReference type="NCBI Taxonomy" id="45579"/>
    <lineage>
        <taxon>Eukaryota</taxon>
        <taxon>Fungi</taxon>
        <taxon>Dikarya</taxon>
        <taxon>Ascomycota</taxon>
        <taxon>Saccharomycotina</taxon>
        <taxon>Pichiomycetes</taxon>
        <taxon>Debaryomycetaceae</taxon>
        <taxon>Kurtzmaniella</taxon>
    </lineage>
</organism>
<gene>
    <name evidence="9" type="ORF">CLIB1423_11S01948</name>
</gene>
<protein>
    <recommendedName>
        <fullName evidence="3">DNA polymerase epsilon subunit B</fullName>
    </recommendedName>
    <alternativeName>
        <fullName evidence="7">DNA polymerase II subunit 2</fullName>
    </alternativeName>
</protein>
<reference evidence="9" key="1">
    <citation type="submission" date="2022-03" db="EMBL/GenBank/DDBJ databases">
        <authorList>
            <person name="Legras J.-L."/>
            <person name="Devillers H."/>
            <person name="Grondin C."/>
        </authorList>
    </citation>
    <scope>NUCLEOTIDE SEQUENCE</scope>
    <source>
        <strain evidence="9">CLIB 1423</strain>
    </source>
</reference>
<dbReference type="GO" id="GO:0006261">
    <property type="term" value="P:DNA-templated DNA replication"/>
    <property type="evidence" value="ECO:0007669"/>
    <property type="project" value="InterPro"/>
</dbReference>
<evidence type="ECO:0000256" key="2">
    <source>
        <dbReference type="ARBA" id="ARBA00009560"/>
    </source>
</evidence>
<keyword evidence="4" id="KW-0235">DNA replication</keyword>
<evidence type="ECO:0000256" key="4">
    <source>
        <dbReference type="ARBA" id="ARBA00022705"/>
    </source>
</evidence>
<dbReference type="PANTHER" id="PTHR12708:SF0">
    <property type="entry name" value="DNA POLYMERASE EPSILON SUBUNIT 2"/>
    <property type="match status" value="1"/>
</dbReference>
<comment type="caution">
    <text evidence="9">The sequence shown here is derived from an EMBL/GenBank/DDBJ whole genome shotgun (WGS) entry which is preliminary data.</text>
</comment>
<dbReference type="InterPro" id="IPR016266">
    <property type="entry name" value="POLE2"/>
</dbReference>
<dbReference type="OrthoDB" id="10254730at2759"/>
<keyword evidence="10" id="KW-1185">Reference proteome</keyword>
<evidence type="ECO:0000256" key="1">
    <source>
        <dbReference type="ARBA" id="ARBA00004123"/>
    </source>
</evidence>
<dbReference type="GO" id="GO:0042276">
    <property type="term" value="P:error-prone translesion synthesis"/>
    <property type="evidence" value="ECO:0007669"/>
    <property type="project" value="TreeGrafter"/>
</dbReference>
<proteinExistence type="inferred from homology"/>
<evidence type="ECO:0000313" key="10">
    <source>
        <dbReference type="Proteomes" id="UP000837801"/>
    </source>
</evidence>
<dbReference type="GO" id="GO:0003677">
    <property type="term" value="F:DNA binding"/>
    <property type="evidence" value="ECO:0007669"/>
    <property type="project" value="UniProtKB-KW"/>
</dbReference>
<evidence type="ECO:0000256" key="6">
    <source>
        <dbReference type="ARBA" id="ARBA00023242"/>
    </source>
</evidence>
<dbReference type="PANTHER" id="PTHR12708">
    <property type="entry name" value="DNA POLYMERASE EPSILON SUBUNIT B"/>
    <property type="match status" value="1"/>
</dbReference>